<evidence type="ECO:0000256" key="1">
    <source>
        <dbReference type="ARBA" id="ARBA00008635"/>
    </source>
</evidence>
<dbReference type="InterPro" id="IPR034660">
    <property type="entry name" value="DinB/YfiT-like"/>
</dbReference>
<keyword evidence="4" id="KW-1185">Reference proteome</keyword>
<dbReference type="Proteomes" id="UP000670947">
    <property type="component" value="Unassembled WGS sequence"/>
</dbReference>
<reference evidence="3 4" key="1">
    <citation type="submission" date="2021-03" db="EMBL/GenBank/DDBJ databases">
        <title>Paenibacillus artemisicola MWE-103 whole genome sequence.</title>
        <authorList>
            <person name="Ham Y.J."/>
        </authorList>
    </citation>
    <scope>NUCLEOTIDE SEQUENCE [LARGE SCALE GENOMIC DNA]</scope>
    <source>
        <strain evidence="3 4">MWE-103</strain>
    </source>
</reference>
<dbReference type="SUPFAM" id="SSF109854">
    <property type="entry name" value="DinB/YfiT-like putative metalloenzymes"/>
    <property type="match status" value="1"/>
</dbReference>
<protein>
    <submittedName>
        <fullName evidence="3">DinB family protein</fullName>
    </submittedName>
</protein>
<evidence type="ECO:0000313" key="4">
    <source>
        <dbReference type="Proteomes" id="UP000670947"/>
    </source>
</evidence>
<keyword evidence="2" id="KW-0479">Metal-binding</keyword>
<evidence type="ECO:0000256" key="2">
    <source>
        <dbReference type="ARBA" id="ARBA00022723"/>
    </source>
</evidence>
<evidence type="ECO:0000313" key="3">
    <source>
        <dbReference type="EMBL" id="MBO7748899.1"/>
    </source>
</evidence>
<dbReference type="InterPro" id="IPR007837">
    <property type="entry name" value="DinB"/>
</dbReference>
<comment type="similarity">
    <text evidence="1">Belongs to the DinB family.</text>
</comment>
<comment type="caution">
    <text evidence="3">The sequence shown here is derived from an EMBL/GenBank/DDBJ whole genome shotgun (WGS) entry which is preliminary data.</text>
</comment>
<gene>
    <name evidence="3" type="ORF">I8J29_32475</name>
</gene>
<dbReference type="RefSeq" id="WP_208851416.1">
    <property type="nucleotide sequence ID" value="NZ_JAGGDJ010000082.1"/>
</dbReference>
<dbReference type="EMBL" id="JAGGDJ010000082">
    <property type="protein sequence ID" value="MBO7748899.1"/>
    <property type="molecule type" value="Genomic_DNA"/>
</dbReference>
<dbReference type="Gene3D" id="1.20.120.450">
    <property type="entry name" value="dinb family like domain"/>
    <property type="match status" value="1"/>
</dbReference>
<dbReference type="Pfam" id="PF05163">
    <property type="entry name" value="DinB"/>
    <property type="match status" value="1"/>
</dbReference>
<organism evidence="3 4">
    <name type="scientific">Paenibacillus artemisiicola</name>
    <dbReference type="NCBI Taxonomy" id="1172618"/>
    <lineage>
        <taxon>Bacteria</taxon>
        <taxon>Bacillati</taxon>
        <taxon>Bacillota</taxon>
        <taxon>Bacilli</taxon>
        <taxon>Bacillales</taxon>
        <taxon>Paenibacillaceae</taxon>
        <taxon>Paenibacillus</taxon>
    </lineage>
</organism>
<name>A0ABS3WKP8_9BACL</name>
<proteinExistence type="inferred from homology"/>
<sequence>MFASVNAFIEEYRMESQSTQKLLDALTDESLKQPVAPGYRTLGHVAWHLVHDDAGMVQRTGLRFSAPPADAEPPRSAAAIARAYRETTASLLEAAAAWGDDKLTEVNDMFGQQWPNGLTLYLFIKHEIHHRGQLTVLMRQAGVPVAGVYGPSKTEWEAMGVPAPTK</sequence>
<accession>A0ABS3WKP8</accession>